<dbReference type="InterPro" id="IPR002477">
    <property type="entry name" value="Peptidoglycan-bd-like"/>
</dbReference>
<name>A0A1G7Y7S5_9PROT</name>
<evidence type="ECO:0000259" key="4">
    <source>
        <dbReference type="Pfam" id="PF13406"/>
    </source>
</evidence>
<dbReference type="EMBL" id="FNCV01000003">
    <property type="protein sequence ID" value="SDG92407.1"/>
    <property type="molecule type" value="Genomic_DNA"/>
</dbReference>
<dbReference type="GO" id="GO:0008933">
    <property type="term" value="F:peptidoglycan lytic transglycosylase activity"/>
    <property type="evidence" value="ECO:0007669"/>
    <property type="project" value="TreeGrafter"/>
</dbReference>
<feature type="region of interest" description="Disordered" evidence="1">
    <location>
        <begin position="25"/>
        <end position="64"/>
    </location>
</feature>
<accession>A0A1G7Y7S5</accession>
<dbReference type="SUPFAM" id="SSF53955">
    <property type="entry name" value="Lysozyme-like"/>
    <property type="match status" value="1"/>
</dbReference>
<dbReference type="PROSITE" id="PS51257">
    <property type="entry name" value="PROKAR_LIPOPROTEIN"/>
    <property type="match status" value="1"/>
</dbReference>
<evidence type="ECO:0000313" key="5">
    <source>
        <dbReference type="EMBL" id="SDG92407.1"/>
    </source>
</evidence>
<evidence type="ECO:0000256" key="2">
    <source>
        <dbReference type="SAM" id="SignalP"/>
    </source>
</evidence>
<dbReference type="Gene3D" id="1.10.530.10">
    <property type="match status" value="1"/>
</dbReference>
<dbReference type="Gene3D" id="1.10.101.10">
    <property type="entry name" value="PGBD-like superfamily/PGBD"/>
    <property type="match status" value="1"/>
</dbReference>
<reference evidence="6" key="1">
    <citation type="submission" date="2016-10" db="EMBL/GenBank/DDBJ databases">
        <authorList>
            <person name="Varghese N."/>
            <person name="Submissions S."/>
        </authorList>
    </citation>
    <scope>NUCLEOTIDE SEQUENCE [LARGE SCALE GENOMIC DNA]</scope>
    <source>
        <strain evidence="6">930I</strain>
    </source>
</reference>
<dbReference type="InterPro" id="IPR036366">
    <property type="entry name" value="PGBDSf"/>
</dbReference>
<dbReference type="Pfam" id="PF13406">
    <property type="entry name" value="SLT_2"/>
    <property type="match status" value="1"/>
</dbReference>
<evidence type="ECO:0000313" key="6">
    <source>
        <dbReference type="Proteomes" id="UP000217076"/>
    </source>
</evidence>
<dbReference type="Pfam" id="PF01471">
    <property type="entry name" value="PG_binding_1"/>
    <property type="match status" value="1"/>
</dbReference>
<feature type="chain" id="PRO_5011489492" evidence="2">
    <location>
        <begin position="27"/>
        <end position="441"/>
    </location>
</feature>
<dbReference type="InterPro" id="IPR036365">
    <property type="entry name" value="PGBD-like_sf"/>
</dbReference>
<feature type="compositionally biased region" description="Low complexity" evidence="1">
    <location>
        <begin position="45"/>
        <end position="56"/>
    </location>
</feature>
<organism evidence="5 6">
    <name type="scientific">Roseospirillum parvum</name>
    <dbReference type="NCBI Taxonomy" id="83401"/>
    <lineage>
        <taxon>Bacteria</taxon>
        <taxon>Pseudomonadati</taxon>
        <taxon>Pseudomonadota</taxon>
        <taxon>Alphaproteobacteria</taxon>
        <taxon>Rhodospirillales</taxon>
        <taxon>Rhodospirillaceae</taxon>
        <taxon>Roseospirillum</taxon>
    </lineage>
</organism>
<dbReference type="CDD" id="cd13399">
    <property type="entry name" value="Slt35-like"/>
    <property type="match status" value="1"/>
</dbReference>
<evidence type="ECO:0000259" key="3">
    <source>
        <dbReference type="Pfam" id="PF01471"/>
    </source>
</evidence>
<dbReference type="NCBIfam" id="TIGR02283">
    <property type="entry name" value="MltB_2"/>
    <property type="match status" value="1"/>
</dbReference>
<dbReference type="PANTHER" id="PTHR30163">
    <property type="entry name" value="MEMBRANE-BOUND LYTIC MUREIN TRANSGLYCOSYLASE B"/>
    <property type="match status" value="1"/>
</dbReference>
<dbReference type="SUPFAM" id="SSF47090">
    <property type="entry name" value="PGBD-like"/>
    <property type="match status" value="1"/>
</dbReference>
<dbReference type="Gene3D" id="1.10.8.350">
    <property type="entry name" value="Bacterial muramidase"/>
    <property type="match status" value="1"/>
</dbReference>
<dbReference type="InterPro" id="IPR011970">
    <property type="entry name" value="MltB_2"/>
</dbReference>
<feature type="domain" description="Peptidoglycan binding-like" evidence="3">
    <location>
        <begin position="381"/>
        <end position="432"/>
    </location>
</feature>
<protein>
    <submittedName>
        <fullName evidence="5">Membrane-bound lytic murein transglycosylase B</fullName>
    </submittedName>
</protein>
<dbReference type="AlphaFoldDB" id="A0A1G7Y7S5"/>
<sequence>MRHVSLPAIVVGVCALLIGCAAPGQGAENEPGETAAVGAEPTPPAQATAPPAAEPVTPAPPPEAAPPFDVWLAGLRAEARGRGVSEATLDAALTGIAPLPKVLEYDQRQPEFTRTFWDYIGRAVDPSRIARGQDLLAQHAGLLARAEARFGVPAHVLVAFWGLETDFGRHFGGFPVVEALATLAHDRRRSAFFRQELLLALDILERGDIPAPRMVGSWAGAMGHFQFLPSTFTRHAVDADGDGRRDIWGSLPDAVLSAGNFLGNLGWRAGELWGREVSLPEGFDYALADGQVEKPLAAWQALGVRRADGRPLPVAEMEAALLVPAGHQGPAFLVYPNFRVILDWNRSELYALAVGHLSDRLAGRPGLSVERPADLQPLRPSDIARLQAALADLGFDPGPADGMLGPRTRGALRAWQQAHRLPADGYPTRAMIGRIVAEAEA</sequence>
<dbReference type="OrthoDB" id="9808544at2"/>
<dbReference type="GO" id="GO:0009253">
    <property type="term" value="P:peptidoglycan catabolic process"/>
    <property type="evidence" value="ECO:0007669"/>
    <property type="project" value="TreeGrafter"/>
</dbReference>
<dbReference type="InterPro" id="IPR023346">
    <property type="entry name" value="Lysozyme-like_dom_sf"/>
</dbReference>
<evidence type="ECO:0000256" key="1">
    <source>
        <dbReference type="SAM" id="MobiDB-lite"/>
    </source>
</evidence>
<feature type="signal peptide" evidence="2">
    <location>
        <begin position="1"/>
        <end position="26"/>
    </location>
</feature>
<gene>
    <name evidence="5" type="ORF">SAMN05421742_103215</name>
</gene>
<dbReference type="InterPro" id="IPR031304">
    <property type="entry name" value="SLT_2"/>
</dbReference>
<keyword evidence="6" id="KW-1185">Reference proteome</keyword>
<dbReference type="Proteomes" id="UP000217076">
    <property type="component" value="Unassembled WGS sequence"/>
</dbReference>
<dbReference type="InterPro" id="IPR043426">
    <property type="entry name" value="MltB-like"/>
</dbReference>
<keyword evidence="2" id="KW-0732">Signal</keyword>
<dbReference type="RefSeq" id="WP_092617043.1">
    <property type="nucleotide sequence ID" value="NZ_FNCV01000003.1"/>
</dbReference>
<proteinExistence type="predicted"/>
<dbReference type="STRING" id="83401.SAMN05421742_103215"/>
<dbReference type="PANTHER" id="PTHR30163:SF8">
    <property type="entry name" value="LYTIC MUREIN TRANSGLYCOSYLASE"/>
    <property type="match status" value="1"/>
</dbReference>
<feature type="domain" description="Transglycosylase SLT" evidence="4">
    <location>
        <begin position="68"/>
        <end position="359"/>
    </location>
</feature>